<keyword evidence="2" id="KW-0812">Transmembrane</keyword>
<feature type="region of interest" description="Disordered" evidence="1">
    <location>
        <begin position="160"/>
        <end position="181"/>
    </location>
</feature>
<keyword evidence="4" id="KW-1185">Reference proteome</keyword>
<name>A0A0C2IRJ8_THEKT</name>
<keyword evidence="2" id="KW-0472">Membrane</keyword>
<sequence length="226" mass="26452">MVGDIKNMEFNSDGSKITMELESQEHRSKMFITCMYVDSGNEVLIGIFDLALFIGENNINFNYSVWYLYKLRKDTTYQFSEYQLLFKIDIDTVNYLEITLSSLTIKFKDFAQSCEFINDQLENVQAELNKAVLVTPCKSDDEKWAFEEYNLESFTGRSKPINEETEKEETEQEGKLEEDTEEEVRPRKTIFIICMIVALVLISILGIIILLYCVKIRKTQNVQDWK</sequence>
<evidence type="ECO:0000313" key="4">
    <source>
        <dbReference type="Proteomes" id="UP000031668"/>
    </source>
</evidence>
<dbReference type="AlphaFoldDB" id="A0A0C2IRJ8"/>
<evidence type="ECO:0000256" key="2">
    <source>
        <dbReference type="SAM" id="Phobius"/>
    </source>
</evidence>
<gene>
    <name evidence="3" type="ORF">RF11_07598</name>
</gene>
<proteinExistence type="predicted"/>
<comment type="caution">
    <text evidence="3">The sequence shown here is derived from an EMBL/GenBank/DDBJ whole genome shotgun (WGS) entry which is preliminary data.</text>
</comment>
<reference evidence="3 4" key="1">
    <citation type="journal article" date="2014" name="Genome Biol. Evol.">
        <title>The genome of the myxosporean Thelohanellus kitauei shows adaptations to nutrient acquisition within its fish host.</title>
        <authorList>
            <person name="Yang Y."/>
            <person name="Xiong J."/>
            <person name="Zhou Z."/>
            <person name="Huo F."/>
            <person name="Miao W."/>
            <person name="Ran C."/>
            <person name="Liu Y."/>
            <person name="Zhang J."/>
            <person name="Feng J."/>
            <person name="Wang M."/>
            <person name="Wang M."/>
            <person name="Wang L."/>
            <person name="Yao B."/>
        </authorList>
    </citation>
    <scope>NUCLEOTIDE SEQUENCE [LARGE SCALE GENOMIC DNA]</scope>
    <source>
        <strain evidence="3">Wuqing</strain>
    </source>
</reference>
<evidence type="ECO:0000256" key="1">
    <source>
        <dbReference type="SAM" id="MobiDB-lite"/>
    </source>
</evidence>
<keyword evidence="2" id="KW-1133">Transmembrane helix</keyword>
<evidence type="ECO:0000313" key="3">
    <source>
        <dbReference type="EMBL" id="KII68064.1"/>
    </source>
</evidence>
<feature type="transmembrane region" description="Helical" evidence="2">
    <location>
        <begin position="190"/>
        <end position="214"/>
    </location>
</feature>
<dbReference type="EMBL" id="JWZT01002969">
    <property type="protein sequence ID" value="KII68064.1"/>
    <property type="molecule type" value="Genomic_DNA"/>
</dbReference>
<accession>A0A0C2IRJ8</accession>
<protein>
    <submittedName>
        <fullName evidence="3">Uncharacterized protein</fullName>
    </submittedName>
</protein>
<organism evidence="3 4">
    <name type="scientific">Thelohanellus kitauei</name>
    <name type="common">Myxosporean</name>
    <dbReference type="NCBI Taxonomy" id="669202"/>
    <lineage>
        <taxon>Eukaryota</taxon>
        <taxon>Metazoa</taxon>
        <taxon>Cnidaria</taxon>
        <taxon>Myxozoa</taxon>
        <taxon>Myxosporea</taxon>
        <taxon>Bivalvulida</taxon>
        <taxon>Platysporina</taxon>
        <taxon>Myxobolidae</taxon>
        <taxon>Thelohanellus</taxon>
    </lineage>
</organism>
<dbReference type="Proteomes" id="UP000031668">
    <property type="component" value="Unassembled WGS sequence"/>
</dbReference>